<evidence type="ECO:0000313" key="1">
    <source>
        <dbReference type="EMBL" id="EMJ84428.1"/>
    </source>
</evidence>
<organism evidence="1 2">
    <name type="scientific">Leptospira borgpetersenii serovar Hardjo-bovis str. Sponselee</name>
    <dbReference type="NCBI Taxonomy" id="1303729"/>
    <lineage>
        <taxon>Bacteria</taxon>
        <taxon>Pseudomonadati</taxon>
        <taxon>Spirochaetota</taxon>
        <taxon>Spirochaetia</taxon>
        <taxon>Leptospirales</taxon>
        <taxon>Leptospiraceae</taxon>
        <taxon>Leptospira</taxon>
    </lineage>
</organism>
<protein>
    <submittedName>
        <fullName evidence="1">Uncharacterized protein</fullName>
    </submittedName>
</protein>
<gene>
    <name evidence="1" type="ORF">LEP1GSC016_3345</name>
</gene>
<accession>M6C6M8</accession>
<dbReference type="EMBL" id="ANMU01000020">
    <property type="protein sequence ID" value="EMJ84428.1"/>
    <property type="molecule type" value="Genomic_DNA"/>
</dbReference>
<dbReference type="PATRIC" id="fig|1218567.3.peg.518"/>
<sequence>MRALQNLKELYLQNSNSFPEKERIRKLLPKCEIFFEPA</sequence>
<name>M6C6M8_LEPBO</name>
<reference evidence="1 2" key="1">
    <citation type="submission" date="2013-01" db="EMBL/GenBank/DDBJ databases">
        <authorList>
            <person name="Harkins D.M."/>
            <person name="Durkin A.S."/>
            <person name="Brinkac L.M."/>
            <person name="Haft D.H."/>
            <person name="Selengut J.D."/>
            <person name="Sanka R."/>
            <person name="DePew J."/>
            <person name="Purushe J."/>
            <person name="Galloway R.L."/>
            <person name="Vinetz J.M."/>
            <person name="Sutton G.G."/>
            <person name="Nierman W.C."/>
            <person name="Fouts D.E."/>
        </authorList>
    </citation>
    <scope>NUCLEOTIDE SEQUENCE [LARGE SCALE GENOMIC DNA]</scope>
    <source>
        <strain evidence="1 2">Sponselee CDC</strain>
    </source>
</reference>
<comment type="caution">
    <text evidence="1">The sequence shown here is derived from an EMBL/GenBank/DDBJ whole genome shotgun (WGS) entry which is preliminary data.</text>
</comment>
<dbReference type="AlphaFoldDB" id="M6C6M8"/>
<dbReference type="Proteomes" id="UP000011873">
    <property type="component" value="Unassembled WGS sequence"/>
</dbReference>
<proteinExistence type="predicted"/>
<evidence type="ECO:0000313" key="2">
    <source>
        <dbReference type="Proteomes" id="UP000011873"/>
    </source>
</evidence>